<proteinExistence type="predicted"/>
<dbReference type="RefSeq" id="WP_007416209.1">
    <property type="nucleotide sequence ID" value="NZ_ABOX02000024.1"/>
</dbReference>
<evidence type="ECO:0000256" key="3">
    <source>
        <dbReference type="ARBA" id="ARBA00022679"/>
    </source>
</evidence>
<feature type="transmembrane region" description="Helical" evidence="7">
    <location>
        <begin position="283"/>
        <end position="301"/>
    </location>
</feature>
<reference evidence="10 11" key="1">
    <citation type="journal article" date="2011" name="J. Bacteriol.">
        <title>Genome sequence of 'Pedosphaera parvula' Ellin514, an aerobic Verrucomicrobial isolate from pasture soil.</title>
        <authorList>
            <person name="Kant R."/>
            <person name="van Passel M.W."/>
            <person name="Sangwan P."/>
            <person name="Palva A."/>
            <person name="Lucas S."/>
            <person name="Copeland A."/>
            <person name="Lapidus A."/>
            <person name="Glavina Del Rio T."/>
            <person name="Dalin E."/>
            <person name="Tice H."/>
            <person name="Bruce D."/>
            <person name="Goodwin L."/>
            <person name="Pitluck S."/>
            <person name="Chertkov O."/>
            <person name="Larimer F.W."/>
            <person name="Land M.L."/>
            <person name="Hauser L."/>
            <person name="Brettin T.S."/>
            <person name="Detter J.C."/>
            <person name="Han S."/>
            <person name="de Vos W.M."/>
            <person name="Janssen P.H."/>
            <person name="Smidt H."/>
        </authorList>
    </citation>
    <scope>NUCLEOTIDE SEQUENCE [LARGE SCALE GENOMIC DNA]</scope>
    <source>
        <strain evidence="10 11">Ellin514</strain>
    </source>
</reference>
<comment type="caution">
    <text evidence="10">The sequence shown here is derived from an EMBL/GenBank/DDBJ whole genome shotgun (WGS) entry which is preliminary data.</text>
</comment>
<protein>
    <submittedName>
        <fullName evidence="10">Glycosyl transferase family 39</fullName>
    </submittedName>
</protein>
<name>B9XK66_PEDPL</name>
<keyword evidence="6 7" id="KW-0472">Membrane</keyword>
<dbReference type="GO" id="GO:0016020">
    <property type="term" value="C:membrane"/>
    <property type="evidence" value="ECO:0007669"/>
    <property type="project" value="InterPro"/>
</dbReference>
<evidence type="ECO:0000256" key="6">
    <source>
        <dbReference type="ARBA" id="ARBA00023136"/>
    </source>
</evidence>
<evidence type="ECO:0000256" key="2">
    <source>
        <dbReference type="ARBA" id="ARBA00022676"/>
    </source>
</evidence>
<comment type="subcellular location">
    <subcellularLocation>
        <location evidence="1">Endomembrane system</location>
        <topology evidence="1">Multi-pass membrane protein</topology>
    </subcellularLocation>
</comment>
<dbReference type="PANTHER" id="PTHR41710">
    <property type="entry name" value="GLYCOSYL TRANSFERASE, FAMILY 39"/>
    <property type="match status" value="1"/>
</dbReference>
<evidence type="ECO:0000313" key="10">
    <source>
        <dbReference type="EMBL" id="EEF59704.1"/>
    </source>
</evidence>
<dbReference type="GO" id="GO:0012505">
    <property type="term" value="C:endomembrane system"/>
    <property type="evidence" value="ECO:0007669"/>
    <property type="project" value="UniProtKB-SubCell"/>
</dbReference>
<keyword evidence="8" id="KW-0732">Signal</keyword>
<dbReference type="InterPro" id="IPR003342">
    <property type="entry name" value="ArnT-like_N"/>
</dbReference>
<evidence type="ECO:0000256" key="7">
    <source>
        <dbReference type="SAM" id="Phobius"/>
    </source>
</evidence>
<evidence type="ECO:0000256" key="8">
    <source>
        <dbReference type="SAM" id="SignalP"/>
    </source>
</evidence>
<feature type="domain" description="ArnT-like N-terminal" evidence="9">
    <location>
        <begin position="74"/>
        <end position="232"/>
    </location>
</feature>
<dbReference type="EMBL" id="ABOX02000024">
    <property type="protein sequence ID" value="EEF59704.1"/>
    <property type="molecule type" value="Genomic_DNA"/>
</dbReference>
<dbReference type="PANTHER" id="PTHR41710:SF2">
    <property type="entry name" value="GLYCOSYL TRANSFERASE FAMILY 39_83 DOMAIN-CONTAINING PROTEIN"/>
    <property type="match status" value="1"/>
</dbReference>
<keyword evidence="3 10" id="KW-0808">Transferase</keyword>
<feature type="transmembrane region" description="Helical" evidence="7">
    <location>
        <begin position="85"/>
        <end position="102"/>
    </location>
</feature>
<dbReference type="OrthoDB" id="9792771at2"/>
<feature type="chain" id="PRO_5002894431" evidence="8">
    <location>
        <begin position="21"/>
        <end position="521"/>
    </location>
</feature>
<dbReference type="InterPro" id="IPR019962">
    <property type="entry name" value="CHP03663"/>
</dbReference>
<feature type="transmembrane region" description="Helical" evidence="7">
    <location>
        <begin position="133"/>
        <end position="152"/>
    </location>
</feature>
<evidence type="ECO:0000313" key="11">
    <source>
        <dbReference type="Proteomes" id="UP000003688"/>
    </source>
</evidence>
<keyword evidence="11" id="KW-1185">Reference proteome</keyword>
<sequence length="521" mass="58330" precursor="true">MNRAARLGLFLLAAMLAALALRCPQLDIRPMHNDEGVNAIKFQTLHNQGSYHYDPNEFHGPTLPYFTWLVDKLSGGSSANYLSEIRLRTVNVLFGVGLILLLPLVADALGYRATACAAFLITISPAMVFYSRYYIHEILLGFFTLLTIAAGWRYTRTRKLGWAMLTGAAIGLMQATKETFVLTLAAILMALLLNWIWIQRIDASDPPSQFKVSFPHVAAGLVIWLAVAFVLLSSFLTNLNGPLDAFRAYLPWTHRAQGSSPHIHPWNFYLERLTFFHNGSGPVFTETFILILAGIGIITTFTRKGTVGANVKFLRFLAFYTLIITAIYAAIPYKTPWCLLTFWQGMILMAGFGAVALINLMRRRAVKIAVNLLLLIGAAHLTLQARQLSTTYAADRKNPYIYSQTSPDILNLVAKVNAIAQASPEKNQVTIKVMASGSEYWPLPYYLRDFPSIGWYSAIPQDPEAPIMIASTDLHANLDKNKTHLMVGLFELRPKTFFELYVDLDLWRTYLNTIKPKAAEP</sequence>
<organism evidence="10 11">
    <name type="scientific">Pedosphaera parvula (strain Ellin514)</name>
    <dbReference type="NCBI Taxonomy" id="320771"/>
    <lineage>
        <taxon>Bacteria</taxon>
        <taxon>Pseudomonadati</taxon>
        <taxon>Verrucomicrobiota</taxon>
        <taxon>Pedosphaerae</taxon>
        <taxon>Pedosphaerales</taxon>
        <taxon>Pedosphaeraceae</taxon>
        <taxon>Pedosphaera</taxon>
    </lineage>
</organism>
<keyword evidence="2" id="KW-0328">Glycosyltransferase</keyword>
<dbReference type="Pfam" id="PF02366">
    <property type="entry name" value="PMT"/>
    <property type="match status" value="1"/>
</dbReference>
<dbReference type="GO" id="GO:0006493">
    <property type="term" value="P:protein O-linked glycosylation"/>
    <property type="evidence" value="ECO:0007669"/>
    <property type="project" value="InterPro"/>
</dbReference>
<accession>B9XK66</accession>
<dbReference type="STRING" id="320771.Cflav_PD2525"/>
<dbReference type="AlphaFoldDB" id="B9XK66"/>
<keyword evidence="4 7" id="KW-0812">Transmembrane</keyword>
<feature type="signal peptide" evidence="8">
    <location>
        <begin position="1"/>
        <end position="20"/>
    </location>
</feature>
<feature type="transmembrane region" description="Helical" evidence="7">
    <location>
        <begin position="337"/>
        <end position="358"/>
    </location>
</feature>
<evidence type="ECO:0000256" key="1">
    <source>
        <dbReference type="ARBA" id="ARBA00004127"/>
    </source>
</evidence>
<feature type="transmembrane region" description="Helical" evidence="7">
    <location>
        <begin position="181"/>
        <end position="198"/>
    </location>
</feature>
<dbReference type="Proteomes" id="UP000003688">
    <property type="component" value="Unassembled WGS sequence"/>
</dbReference>
<gene>
    <name evidence="10" type="ORF">Cflav_PD2525</name>
</gene>
<evidence type="ECO:0000256" key="5">
    <source>
        <dbReference type="ARBA" id="ARBA00022989"/>
    </source>
</evidence>
<evidence type="ECO:0000256" key="4">
    <source>
        <dbReference type="ARBA" id="ARBA00022692"/>
    </source>
</evidence>
<feature type="transmembrane region" description="Helical" evidence="7">
    <location>
        <begin position="218"/>
        <end position="236"/>
    </location>
</feature>
<evidence type="ECO:0000259" key="9">
    <source>
        <dbReference type="Pfam" id="PF02366"/>
    </source>
</evidence>
<feature type="transmembrane region" description="Helical" evidence="7">
    <location>
        <begin position="365"/>
        <end position="383"/>
    </location>
</feature>
<dbReference type="NCBIfam" id="TIGR03663">
    <property type="entry name" value="flippase activity-associated protein Agl23"/>
    <property type="match status" value="1"/>
</dbReference>
<feature type="transmembrane region" description="Helical" evidence="7">
    <location>
        <begin position="313"/>
        <end position="331"/>
    </location>
</feature>
<keyword evidence="5 7" id="KW-1133">Transmembrane helix</keyword>
<dbReference type="GO" id="GO:0000030">
    <property type="term" value="F:mannosyltransferase activity"/>
    <property type="evidence" value="ECO:0007669"/>
    <property type="project" value="InterPro"/>
</dbReference>